<reference evidence="2 3" key="1">
    <citation type="submission" date="2015-03" db="EMBL/GenBank/DDBJ databases">
        <title>Draft genome sequences of two protease-producing strains of Arsukibacterium isolated from two cold and alkaline environments.</title>
        <authorList>
            <person name="Lylloff J.E."/>
            <person name="Skov L.B."/>
            <person name="Jepsen M."/>
            <person name="Hallin P.F."/>
            <person name="Sorensen S.J."/>
            <person name="Stougaard P."/>
            <person name="Glaring M.A."/>
        </authorList>
    </citation>
    <scope>NUCLEOTIDE SEQUENCE [LARGE SCALE GENOMIC DNA]</scope>
    <source>
        <strain evidence="2 3">GCM72</strain>
    </source>
</reference>
<dbReference type="Gene3D" id="3.40.50.1240">
    <property type="entry name" value="Phosphoglycerate mutase-like"/>
    <property type="match status" value="1"/>
</dbReference>
<dbReference type="InterPro" id="IPR029033">
    <property type="entry name" value="His_PPase_superfam"/>
</dbReference>
<dbReference type="RefSeq" id="WP_046558733.1">
    <property type="nucleotide sequence ID" value="NZ_LAHO01000017.1"/>
</dbReference>
<dbReference type="OrthoDB" id="8685508at2"/>
<protein>
    <submittedName>
        <fullName evidence="2">Fructose-2,6-bisphosphatase</fullName>
    </submittedName>
</protein>
<proteinExistence type="predicted"/>
<keyword evidence="1" id="KW-0732">Signal</keyword>
<sequence length="182" mass="19580">MLRIFLLCCLLLPGLLSANEVAWAAWREGKAVLIMRHALAPGTGDPAHFKLEDCSTQRNLNPQGQQQAKAWGALLLQHYAADITLYASQWCRCLDTASLMNIAEVQPLPALNSFFAGRGNGQLQTQALLQQFAAATVPMPTVLVSHQVNFTALTGYFPASAEAAILALPLTSPATVLARITP</sequence>
<accession>A0A0M2V144</accession>
<feature type="signal peptide" evidence="1">
    <location>
        <begin position="1"/>
        <end position="24"/>
    </location>
</feature>
<dbReference type="STRING" id="336831.WG68_16010"/>
<dbReference type="CDD" id="cd07040">
    <property type="entry name" value="HP"/>
    <property type="match status" value="1"/>
</dbReference>
<dbReference type="PATRIC" id="fig|336831.14.peg.575"/>
<evidence type="ECO:0000313" key="3">
    <source>
        <dbReference type="Proteomes" id="UP000034228"/>
    </source>
</evidence>
<evidence type="ECO:0000313" key="2">
    <source>
        <dbReference type="EMBL" id="KKO44331.1"/>
    </source>
</evidence>
<evidence type="ECO:0000256" key="1">
    <source>
        <dbReference type="SAM" id="SignalP"/>
    </source>
</evidence>
<dbReference type="Pfam" id="PF00300">
    <property type="entry name" value="His_Phos_1"/>
    <property type="match status" value="1"/>
</dbReference>
<comment type="caution">
    <text evidence="2">The sequence shown here is derived from an EMBL/GenBank/DDBJ whole genome shotgun (WGS) entry which is preliminary data.</text>
</comment>
<dbReference type="AlphaFoldDB" id="A0A0M2V144"/>
<name>A0A0M2V144_9GAMM</name>
<organism evidence="2 3">
    <name type="scientific">Arsukibacterium ikkense</name>
    <dbReference type="NCBI Taxonomy" id="336831"/>
    <lineage>
        <taxon>Bacteria</taxon>
        <taxon>Pseudomonadati</taxon>
        <taxon>Pseudomonadota</taxon>
        <taxon>Gammaproteobacteria</taxon>
        <taxon>Chromatiales</taxon>
        <taxon>Chromatiaceae</taxon>
        <taxon>Arsukibacterium</taxon>
    </lineage>
</organism>
<keyword evidence="3" id="KW-1185">Reference proteome</keyword>
<dbReference type="EMBL" id="LAHO01000017">
    <property type="protein sequence ID" value="KKO44331.1"/>
    <property type="molecule type" value="Genomic_DNA"/>
</dbReference>
<feature type="chain" id="PRO_5005644155" evidence="1">
    <location>
        <begin position="25"/>
        <end position="182"/>
    </location>
</feature>
<dbReference type="Proteomes" id="UP000034228">
    <property type="component" value="Unassembled WGS sequence"/>
</dbReference>
<dbReference type="InterPro" id="IPR013078">
    <property type="entry name" value="His_Pase_superF_clade-1"/>
</dbReference>
<dbReference type="SUPFAM" id="SSF53254">
    <property type="entry name" value="Phosphoglycerate mutase-like"/>
    <property type="match status" value="1"/>
</dbReference>
<gene>
    <name evidence="2" type="ORF">WG68_16010</name>
</gene>